<dbReference type="PANTHER" id="PTHR33202:SF8">
    <property type="entry name" value="PEROXIDE-RESPONSIVE REPRESSOR PERR"/>
    <property type="match status" value="1"/>
</dbReference>
<dbReference type="InterPro" id="IPR036388">
    <property type="entry name" value="WH-like_DNA-bd_sf"/>
</dbReference>
<dbReference type="Gene3D" id="1.10.10.10">
    <property type="entry name" value="Winged helix-like DNA-binding domain superfamily/Winged helix DNA-binding domain"/>
    <property type="match status" value="1"/>
</dbReference>
<comment type="caution">
    <text evidence="7">The sequence shown here is derived from an EMBL/GenBank/DDBJ whole genome shotgun (WGS) entry which is preliminary data.</text>
</comment>
<dbReference type="SUPFAM" id="SSF46785">
    <property type="entry name" value="Winged helix' DNA-binding domain"/>
    <property type="match status" value="1"/>
</dbReference>
<dbReference type="InterPro" id="IPR036390">
    <property type="entry name" value="WH_DNA-bd_sf"/>
</dbReference>
<keyword evidence="8" id="KW-1185">Reference proteome</keyword>
<organism evidence="7 8">
    <name type="scientific">Clostridium moniliforme</name>
    <dbReference type="NCBI Taxonomy" id="39489"/>
    <lineage>
        <taxon>Bacteria</taxon>
        <taxon>Bacillati</taxon>
        <taxon>Bacillota</taxon>
        <taxon>Clostridia</taxon>
        <taxon>Eubacteriales</taxon>
        <taxon>Clostridiaceae</taxon>
        <taxon>Clostridium</taxon>
    </lineage>
</organism>
<dbReference type="InterPro" id="IPR043135">
    <property type="entry name" value="Fur_C"/>
</dbReference>
<dbReference type="InterPro" id="IPR002481">
    <property type="entry name" value="FUR"/>
</dbReference>
<evidence type="ECO:0000256" key="5">
    <source>
        <dbReference type="ARBA" id="ARBA00023125"/>
    </source>
</evidence>
<dbReference type="RefSeq" id="WP_209796150.1">
    <property type="nucleotide sequence ID" value="NZ_JAGGJZ010000002.1"/>
</dbReference>
<dbReference type="CDD" id="cd07153">
    <property type="entry name" value="Fur_like"/>
    <property type="match status" value="1"/>
</dbReference>
<dbReference type="Pfam" id="PF01475">
    <property type="entry name" value="FUR"/>
    <property type="match status" value="1"/>
</dbReference>
<evidence type="ECO:0000256" key="3">
    <source>
        <dbReference type="ARBA" id="ARBA00022833"/>
    </source>
</evidence>
<comment type="similarity">
    <text evidence="1">Belongs to the Fur family.</text>
</comment>
<evidence type="ECO:0000256" key="6">
    <source>
        <dbReference type="ARBA" id="ARBA00023163"/>
    </source>
</evidence>
<dbReference type="Gene3D" id="3.30.1490.190">
    <property type="match status" value="1"/>
</dbReference>
<evidence type="ECO:0000256" key="1">
    <source>
        <dbReference type="ARBA" id="ARBA00007957"/>
    </source>
</evidence>
<evidence type="ECO:0000313" key="7">
    <source>
        <dbReference type="EMBL" id="MBP1889455.1"/>
    </source>
</evidence>
<keyword evidence="4" id="KW-0805">Transcription regulation</keyword>
<evidence type="ECO:0000256" key="2">
    <source>
        <dbReference type="ARBA" id="ARBA00022491"/>
    </source>
</evidence>
<proteinExistence type="inferred from homology"/>
<evidence type="ECO:0000256" key="4">
    <source>
        <dbReference type="ARBA" id="ARBA00023015"/>
    </source>
</evidence>
<keyword evidence="3" id="KW-0862">Zinc</keyword>
<accession>A0ABS4EZM9</accession>
<dbReference type="Proteomes" id="UP000783390">
    <property type="component" value="Unassembled WGS sequence"/>
</dbReference>
<sequence length="139" mass="16134">MNVQNILKDKNMKVTKARMNILTILLNNKDGMTAEEIFDICRESQININLSTVYRTLDAFYEHKIIDKFILEDGVSSYKLHKSTHKYILECDICHKEVEVPCPIGQIEELIKRQTGFTLTEHNIEIKGVCEECKKTSQK</sequence>
<keyword evidence="5" id="KW-0238">DNA-binding</keyword>
<keyword evidence="2" id="KW-0678">Repressor</keyword>
<dbReference type="PANTHER" id="PTHR33202">
    <property type="entry name" value="ZINC UPTAKE REGULATION PROTEIN"/>
    <property type="match status" value="1"/>
</dbReference>
<keyword evidence="6" id="KW-0804">Transcription</keyword>
<evidence type="ECO:0000313" key="8">
    <source>
        <dbReference type="Proteomes" id="UP000783390"/>
    </source>
</evidence>
<gene>
    <name evidence="7" type="ORF">J2Z53_001036</name>
</gene>
<reference evidence="7 8" key="1">
    <citation type="submission" date="2021-03" db="EMBL/GenBank/DDBJ databases">
        <title>Genomic Encyclopedia of Type Strains, Phase IV (KMG-IV): sequencing the most valuable type-strain genomes for metagenomic binning, comparative biology and taxonomic classification.</title>
        <authorList>
            <person name="Goeker M."/>
        </authorList>
    </citation>
    <scope>NUCLEOTIDE SEQUENCE [LARGE SCALE GENOMIC DNA]</scope>
    <source>
        <strain evidence="7 8">DSM 3984</strain>
    </source>
</reference>
<protein>
    <submittedName>
        <fullName evidence="7">Fe2+ or Zn2+ uptake regulation protein</fullName>
    </submittedName>
</protein>
<name>A0ABS4EZM9_9CLOT</name>
<dbReference type="EMBL" id="JAGGJZ010000002">
    <property type="protein sequence ID" value="MBP1889455.1"/>
    <property type="molecule type" value="Genomic_DNA"/>
</dbReference>